<dbReference type="EMBL" id="BSYO01000013">
    <property type="protein sequence ID" value="GMH14320.1"/>
    <property type="molecule type" value="Genomic_DNA"/>
</dbReference>
<name>A0AAD3SP65_NEPGR</name>
<evidence type="ECO:0000313" key="2">
    <source>
        <dbReference type="EMBL" id="GMH14320.1"/>
    </source>
</evidence>
<comment type="caution">
    <text evidence="2">The sequence shown here is derived from an EMBL/GenBank/DDBJ whole genome shotgun (WGS) entry which is preliminary data.</text>
</comment>
<evidence type="ECO:0000256" key="1">
    <source>
        <dbReference type="SAM" id="MobiDB-lite"/>
    </source>
</evidence>
<dbReference type="AlphaFoldDB" id="A0AAD3SP65"/>
<proteinExistence type="predicted"/>
<keyword evidence="3" id="KW-1185">Reference proteome</keyword>
<gene>
    <name evidence="2" type="ORF">Nepgr_016161</name>
</gene>
<evidence type="ECO:0000313" key="3">
    <source>
        <dbReference type="Proteomes" id="UP001279734"/>
    </source>
</evidence>
<protein>
    <submittedName>
        <fullName evidence="2">Uncharacterized protein</fullName>
    </submittedName>
</protein>
<dbReference type="Proteomes" id="UP001279734">
    <property type="component" value="Unassembled WGS sequence"/>
</dbReference>
<feature type="region of interest" description="Disordered" evidence="1">
    <location>
        <begin position="1"/>
        <end position="40"/>
    </location>
</feature>
<feature type="compositionally biased region" description="Polar residues" evidence="1">
    <location>
        <begin position="1"/>
        <end position="11"/>
    </location>
</feature>
<organism evidence="2 3">
    <name type="scientific">Nepenthes gracilis</name>
    <name type="common">Slender pitcher plant</name>
    <dbReference type="NCBI Taxonomy" id="150966"/>
    <lineage>
        <taxon>Eukaryota</taxon>
        <taxon>Viridiplantae</taxon>
        <taxon>Streptophyta</taxon>
        <taxon>Embryophyta</taxon>
        <taxon>Tracheophyta</taxon>
        <taxon>Spermatophyta</taxon>
        <taxon>Magnoliopsida</taxon>
        <taxon>eudicotyledons</taxon>
        <taxon>Gunneridae</taxon>
        <taxon>Pentapetalae</taxon>
        <taxon>Caryophyllales</taxon>
        <taxon>Nepenthaceae</taxon>
        <taxon>Nepenthes</taxon>
    </lineage>
</organism>
<reference evidence="2" key="1">
    <citation type="submission" date="2023-05" db="EMBL/GenBank/DDBJ databases">
        <title>Nepenthes gracilis genome sequencing.</title>
        <authorList>
            <person name="Fukushima K."/>
        </authorList>
    </citation>
    <scope>NUCLEOTIDE SEQUENCE</scope>
    <source>
        <strain evidence="2">SING2019-196</strain>
    </source>
</reference>
<sequence length="119" mass="13004">MSSTSGQNVTGHSHLVKHQAQPVDTSTATKNPDSQRRVEKRICDAPRQELVCPEVLVGPIMYSLPSSILIRCLCSIIRAGARIEVFNSTTLGQERSTEALLVLILEEKSSAKFPESLIS</sequence>
<accession>A0AAD3SP65</accession>
<feature type="compositionally biased region" description="Polar residues" evidence="1">
    <location>
        <begin position="22"/>
        <end position="32"/>
    </location>
</feature>